<dbReference type="PROSITE" id="PS50082">
    <property type="entry name" value="WD_REPEATS_2"/>
    <property type="match status" value="1"/>
</dbReference>
<dbReference type="PANTHER" id="PTHR12848">
    <property type="entry name" value="REGULATORY-ASSOCIATED PROTEIN OF MTOR"/>
    <property type="match status" value="1"/>
</dbReference>
<dbReference type="EMBL" id="ML119676">
    <property type="protein sequence ID" value="RPA81806.1"/>
    <property type="molecule type" value="Genomic_DNA"/>
</dbReference>
<evidence type="ECO:0000313" key="7">
    <source>
        <dbReference type="Proteomes" id="UP000275078"/>
    </source>
</evidence>
<dbReference type="Pfam" id="PF14538">
    <property type="entry name" value="Raptor_N"/>
    <property type="match status" value="1"/>
</dbReference>
<dbReference type="GO" id="GO:0010506">
    <property type="term" value="P:regulation of autophagy"/>
    <property type="evidence" value="ECO:0007669"/>
    <property type="project" value="TreeGrafter"/>
</dbReference>
<dbReference type="Gene3D" id="1.25.10.10">
    <property type="entry name" value="Leucine-rich Repeat Variant"/>
    <property type="match status" value="1"/>
</dbReference>
<dbReference type="SUPFAM" id="SSF50978">
    <property type="entry name" value="WD40 repeat-like"/>
    <property type="match status" value="1"/>
</dbReference>
<evidence type="ECO:0000313" key="6">
    <source>
        <dbReference type="EMBL" id="RPA81806.1"/>
    </source>
</evidence>
<dbReference type="OrthoDB" id="10262360at2759"/>
<accession>A0A3N4I8K9</accession>
<evidence type="ECO:0000256" key="3">
    <source>
        <dbReference type="ARBA" id="ARBA00022737"/>
    </source>
</evidence>
<dbReference type="Proteomes" id="UP000275078">
    <property type="component" value="Unassembled WGS sequence"/>
</dbReference>
<keyword evidence="7" id="KW-1185">Reference proteome</keyword>
<dbReference type="InterPro" id="IPR029347">
    <property type="entry name" value="Raptor_N"/>
</dbReference>
<sequence length="1213" mass="136958">MRHGFEDEYNSEAYLSLLDQVFYMYYTEKRHEARDEDFESLQPNAIDWRMKDRLKTVSAALVICLNIGTDPPDIIKPDPCCKLECWVDISAQPSAKALENVGKNLQQQYETLSFRTRYKQYLDPHYETTRKFCTSLRRSAKEERILFHYNGHGVPKPTLSGEIWVFNQTFTQYIPVPLHELHAWLGCPTIYVWECNNAGNVLRNLERIVERDRTIQDMQAVKTQVASDCIQLAACSEGQLLPMNPRLPCDIFTSCLTTPIDIAVRFYLGQNTNQTHYLTESTVSIPGRLQERRTPLGELNWIFTAITDTIAWNNLPRSLFKRLFRQDLMVAALFRNFLLSQRLLRFYGCKPVSSPLLPELYHSSLWDSWDLALENCLCQLSDILVGSDTEGSMRSFRHSTFFADQLTAFEIYLDRASIAKEPPTELPIVLQVLLSQVHRLRALVLLSKFLDLGPWAVNLALEIGIFPYVLKLLQSAAPELRPVLVYIWARLLAVDGSCQADLLKDNGFAYFFQIFSSGCALPPSNIGFDYKAMCAFILTSFCRDFKPAQTACLNIGLLESAQIQITGADNPLLRQWACLAIAELCRGYTKAVLHASRIGLLTDLCTLIGDPVPEVRAAAVYTLASILGSREKAINFIPLEEFIVSTTISQSLLDGSILVRRELLMFVSKLSETYRDKLEAILLASILYGDGKTAQRPLNTLLACVVTSAHSLVWSALLVLCADPYPAIASASQLILAKFLSCTLNQWVISGIAALLRKRSLRTVLPGRRPLSSGNMVPYPRQLREFPWLYKYRWNMASPRKPIRNVEYYEHRLGQSTDSPGENKSPRSNFLEWCMRYFQEPQMRPPEADEPGSIEYNNRLWKRTRNERIILQTQPQKERGAKGSWDALQSQVVNRALVSSLLFHQFENHLIAVGIDNSVSVWDHKRSLLLNRFYADSSPSARVTGIKFMNEDDTALLAVATLDGVVRIYKNYESAVRIRLIAAWQAGEALPTHAASDNFVCEWLQGCGTMLTAGDFRTIKIWQAPREVCISEIPVRSPSSVTSITAEQVAGNVFVAGFGDGSLRVYDRRTANRDGMLSVWRNHKSPILSINMQRGGDRELVSASKDGEVKLWDIRYSQPCYGFKPGDKLAAVSIHEHAPLLSTSAGNGEFSVWDISNVDSLERVRQGKRCKTVSSPLAMNITALCFHPHRMILAVGSVAEANLSVFECDHWSK</sequence>
<keyword evidence="2 4" id="KW-0853">WD repeat</keyword>
<dbReference type="InterPro" id="IPR019775">
    <property type="entry name" value="WD40_repeat_CS"/>
</dbReference>
<proteinExistence type="inferred from homology"/>
<dbReference type="GO" id="GO:0009267">
    <property type="term" value="P:cellular response to starvation"/>
    <property type="evidence" value="ECO:0007669"/>
    <property type="project" value="TreeGrafter"/>
</dbReference>
<dbReference type="SMART" id="SM00320">
    <property type="entry name" value="WD40"/>
    <property type="match status" value="6"/>
</dbReference>
<dbReference type="InterPro" id="IPR011989">
    <property type="entry name" value="ARM-like"/>
</dbReference>
<dbReference type="PROSITE" id="PS00678">
    <property type="entry name" value="WD_REPEATS_1"/>
    <property type="match status" value="1"/>
</dbReference>
<dbReference type="Pfam" id="PF02985">
    <property type="entry name" value="HEAT"/>
    <property type="match status" value="1"/>
</dbReference>
<gene>
    <name evidence="6" type="ORF">BJ508DRAFT_376175</name>
</gene>
<dbReference type="SUPFAM" id="SSF48371">
    <property type="entry name" value="ARM repeat"/>
    <property type="match status" value="1"/>
</dbReference>
<dbReference type="GO" id="GO:0031929">
    <property type="term" value="P:TOR signaling"/>
    <property type="evidence" value="ECO:0007669"/>
    <property type="project" value="InterPro"/>
</dbReference>
<feature type="repeat" description="WD" evidence="4">
    <location>
        <begin position="1080"/>
        <end position="1115"/>
    </location>
</feature>
<dbReference type="GO" id="GO:0071230">
    <property type="term" value="P:cellular response to amino acid stimulus"/>
    <property type="evidence" value="ECO:0007669"/>
    <property type="project" value="TreeGrafter"/>
</dbReference>
<dbReference type="PRINTS" id="PR01547">
    <property type="entry name" value="YEAST176DUF"/>
</dbReference>
<dbReference type="SMART" id="SM01302">
    <property type="entry name" value="Raptor_N"/>
    <property type="match status" value="1"/>
</dbReference>
<evidence type="ECO:0000256" key="2">
    <source>
        <dbReference type="ARBA" id="ARBA00022574"/>
    </source>
</evidence>
<dbReference type="GO" id="GO:0005737">
    <property type="term" value="C:cytoplasm"/>
    <property type="evidence" value="ECO:0007669"/>
    <property type="project" value="TreeGrafter"/>
</dbReference>
<protein>
    <submittedName>
        <fullName evidence="6">WD40 repeat-like protein</fullName>
    </submittedName>
</protein>
<dbReference type="GO" id="GO:0031931">
    <property type="term" value="C:TORC1 complex"/>
    <property type="evidence" value="ECO:0007669"/>
    <property type="project" value="InterPro"/>
</dbReference>
<feature type="domain" description="Raptor N-terminal CASPase-like" evidence="5">
    <location>
        <begin position="53"/>
        <end position="206"/>
    </location>
</feature>
<dbReference type="Gene3D" id="2.130.10.10">
    <property type="entry name" value="YVTN repeat-like/Quinoprotein amine dehydrogenase"/>
    <property type="match status" value="2"/>
</dbReference>
<evidence type="ECO:0000256" key="1">
    <source>
        <dbReference type="ARBA" id="ARBA00009257"/>
    </source>
</evidence>
<evidence type="ECO:0000259" key="5">
    <source>
        <dbReference type="SMART" id="SM01302"/>
    </source>
</evidence>
<dbReference type="InterPro" id="IPR001680">
    <property type="entry name" value="WD40_rpt"/>
</dbReference>
<evidence type="ECO:0000256" key="4">
    <source>
        <dbReference type="PROSITE-ProRule" id="PRU00221"/>
    </source>
</evidence>
<comment type="similarity">
    <text evidence="1">Belongs to the WD repeat RAPTOR family.</text>
</comment>
<dbReference type="GO" id="GO:0030674">
    <property type="term" value="F:protein-macromolecule adaptor activity"/>
    <property type="evidence" value="ECO:0007669"/>
    <property type="project" value="TreeGrafter"/>
</dbReference>
<dbReference type="PANTHER" id="PTHR12848:SF16">
    <property type="entry name" value="REGULATORY-ASSOCIATED PROTEIN OF MTOR"/>
    <property type="match status" value="1"/>
</dbReference>
<dbReference type="InterPro" id="IPR016024">
    <property type="entry name" value="ARM-type_fold"/>
</dbReference>
<dbReference type="InterPro" id="IPR000357">
    <property type="entry name" value="HEAT"/>
</dbReference>
<organism evidence="6 7">
    <name type="scientific">Ascobolus immersus RN42</name>
    <dbReference type="NCBI Taxonomy" id="1160509"/>
    <lineage>
        <taxon>Eukaryota</taxon>
        <taxon>Fungi</taxon>
        <taxon>Dikarya</taxon>
        <taxon>Ascomycota</taxon>
        <taxon>Pezizomycotina</taxon>
        <taxon>Pezizomycetes</taxon>
        <taxon>Pezizales</taxon>
        <taxon>Ascobolaceae</taxon>
        <taxon>Ascobolus</taxon>
    </lineage>
</organism>
<dbReference type="InterPro" id="IPR036322">
    <property type="entry name" value="WD40_repeat_dom_sf"/>
</dbReference>
<keyword evidence="3" id="KW-0677">Repeat</keyword>
<name>A0A3N4I8K9_ASCIM</name>
<dbReference type="GO" id="GO:0030307">
    <property type="term" value="P:positive regulation of cell growth"/>
    <property type="evidence" value="ECO:0007669"/>
    <property type="project" value="TreeGrafter"/>
</dbReference>
<reference evidence="6 7" key="1">
    <citation type="journal article" date="2018" name="Nat. Ecol. Evol.">
        <title>Pezizomycetes genomes reveal the molecular basis of ectomycorrhizal truffle lifestyle.</title>
        <authorList>
            <person name="Murat C."/>
            <person name="Payen T."/>
            <person name="Noel B."/>
            <person name="Kuo A."/>
            <person name="Morin E."/>
            <person name="Chen J."/>
            <person name="Kohler A."/>
            <person name="Krizsan K."/>
            <person name="Balestrini R."/>
            <person name="Da Silva C."/>
            <person name="Montanini B."/>
            <person name="Hainaut M."/>
            <person name="Levati E."/>
            <person name="Barry K.W."/>
            <person name="Belfiori B."/>
            <person name="Cichocki N."/>
            <person name="Clum A."/>
            <person name="Dockter R.B."/>
            <person name="Fauchery L."/>
            <person name="Guy J."/>
            <person name="Iotti M."/>
            <person name="Le Tacon F."/>
            <person name="Lindquist E.A."/>
            <person name="Lipzen A."/>
            <person name="Malagnac F."/>
            <person name="Mello A."/>
            <person name="Molinier V."/>
            <person name="Miyauchi S."/>
            <person name="Poulain J."/>
            <person name="Riccioni C."/>
            <person name="Rubini A."/>
            <person name="Sitrit Y."/>
            <person name="Splivallo R."/>
            <person name="Traeger S."/>
            <person name="Wang M."/>
            <person name="Zifcakova L."/>
            <person name="Wipf D."/>
            <person name="Zambonelli A."/>
            <person name="Paolocci F."/>
            <person name="Nowrousian M."/>
            <person name="Ottonello S."/>
            <person name="Baldrian P."/>
            <person name="Spatafora J.W."/>
            <person name="Henrissat B."/>
            <person name="Nagy L.G."/>
            <person name="Aury J.M."/>
            <person name="Wincker P."/>
            <person name="Grigoriev I.V."/>
            <person name="Bonfante P."/>
            <person name="Martin F.M."/>
        </authorList>
    </citation>
    <scope>NUCLEOTIDE SEQUENCE [LARGE SCALE GENOMIC DNA]</scope>
    <source>
        <strain evidence="6 7">RN42</strain>
    </source>
</reference>
<dbReference type="PROSITE" id="PS50294">
    <property type="entry name" value="WD_REPEATS_REGION"/>
    <property type="match status" value="1"/>
</dbReference>
<dbReference type="Pfam" id="PF00400">
    <property type="entry name" value="WD40"/>
    <property type="match status" value="1"/>
</dbReference>
<dbReference type="InterPro" id="IPR015943">
    <property type="entry name" value="WD40/YVTN_repeat-like_dom_sf"/>
</dbReference>
<dbReference type="InterPro" id="IPR004083">
    <property type="entry name" value="Raptor"/>
</dbReference>
<dbReference type="STRING" id="1160509.A0A3N4I8K9"/>
<dbReference type="AlphaFoldDB" id="A0A3N4I8K9"/>